<dbReference type="Proteomes" id="UP000293342">
    <property type="component" value="Unassembled WGS sequence"/>
</dbReference>
<dbReference type="AlphaFoldDB" id="A0A4R0K0U5"/>
<reference evidence="1 2" key="1">
    <citation type="submission" date="2019-02" db="EMBL/GenBank/DDBJ databases">
        <title>Kribbella capetownensis sp. nov. and Kribbella speibonae sp. nov., isolated from soil.</title>
        <authorList>
            <person name="Curtis S.M."/>
            <person name="Norton I."/>
            <person name="Everest G.J."/>
            <person name="Meyers P.R."/>
        </authorList>
    </citation>
    <scope>NUCLEOTIDE SEQUENCE [LARGE SCALE GENOMIC DNA]</scope>
    <source>
        <strain evidence="1 2">YM53</strain>
    </source>
</reference>
<dbReference type="Pfam" id="PF00378">
    <property type="entry name" value="ECH_1"/>
    <property type="match status" value="1"/>
</dbReference>
<name>A0A4R0K0U5_9ACTN</name>
<organism evidence="1 2">
    <name type="scientific">Kribbella capetownensis</name>
    <dbReference type="NCBI Taxonomy" id="1572659"/>
    <lineage>
        <taxon>Bacteria</taxon>
        <taxon>Bacillati</taxon>
        <taxon>Actinomycetota</taxon>
        <taxon>Actinomycetes</taxon>
        <taxon>Propionibacteriales</taxon>
        <taxon>Kribbellaceae</taxon>
        <taxon>Kribbella</taxon>
    </lineage>
</organism>
<dbReference type="OrthoDB" id="2988772at2"/>
<accession>A0A4R0K0U5</accession>
<dbReference type="EMBL" id="SJKD01000002">
    <property type="protein sequence ID" value="TCC51268.1"/>
    <property type="molecule type" value="Genomic_DNA"/>
</dbReference>
<dbReference type="SUPFAM" id="SSF52096">
    <property type="entry name" value="ClpP/crotonase"/>
    <property type="match status" value="1"/>
</dbReference>
<dbReference type="GO" id="GO:0006635">
    <property type="term" value="P:fatty acid beta-oxidation"/>
    <property type="evidence" value="ECO:0007669"/>
    <property type="project" value="TreeGrafter"/>
</dbReference>
<evidence type="ECO:0000313" key="2">
    <source>
        <dbReference type="Proteomes" id="UP000293342"/>
    </source>
</evidence>
<keyword evidence="2" id="KW-1185">Reference proteome</keyword>
<dbReference type="RefSeq" id="WP_131513952.1">
    <property type="nucleotide sequence ID" value="NZ_SJKD01000002.1"/>
</dbReference>
<sequence length="262" mass="28191">MSAPYEHLSTRQEGATTVVTLDRGPVNAVNLDMYEEIRDLFGRFDEVLPGTKAVVLTGAGKHFCAGNELEEFLTLTEVNSAGRMRLVRDTFASIYDCPVPVIGAVRGAALGTGLAIAASCDVVVAGESARFGTPEVSVGVMGGARHLARLIPQPLVRAMYFTAEPWPAAELVQYGAVLRVVPDGELLDVALGLAEKMTRHSLAALRHAKEAMNTVEFMDLKAGYEFEQRMTGRLAAEADAKEAIAAVRENRKPAYSDRLGRA</sequence>
<dbReference type="PANTHER" id="PTHR11941">
    <property type="entry name" value="ENOYL-COA HYDRATASE-RELATED"/>
    <property type="match status" value="1"/>
</dbReference>
<evidence type="ECO:0000313" key="1">
    <source>
        <dbReference type="EMBL" id="TCC51268.1"/>
    </source>
</evidence>
<dbReference type="InterPro" id="IPR001753">
    <property type="entry name" value="Enoyl-CoA_hydra/iso"/>
</dbReference>
<comment type="caution">
    <text evidence="1">The sequence shown here is derived from an EMBL/GenBank/DDBJ whole genome shotgun (WGS) entry which is preliminary data.</text>
</comment>
<gene>
    <name evidence="1" type="ORF">E0H75_14195</name>
</gene>
<dbReference type="CDD" id="cd06558">
    <property type="entry name" value="crotonase-like"/>
    <property type="match status" value="1"/>
</dbReference>
<dbReference type="InterPro" id="IPR029045">
    <property type="entry name" value="ClpP/crotonase-like_dom_sf"/>
</dbReference>
<dbReference type="Gene3D" id="3.90.226.10">
    <property type="entry name" value="2-enoyl-CoA Hydratase, Chain A, domain 1"/>
    <property type="match status" value="1"/>
</dbReference>
<protein>
    <submittedName>
        <fullName evidence="1">Crotonase</fullName>
    </submittedName>
</protein>
<dbReference type="PANTHER" id="PTHR11941:SF54">
    <property type="entry name" value="ENOYL-COA HYDRATASE, MITOCHONDRIAL"/>
    <property type="match status" value="1"/>
</dbReference>
<proteinExistence type="predicted"/>
<dbReference type="GO" id="GO:0003824">
    <property type="term" value="F:catalytic activity"/>
    <property type="evidence" value="ECO:0007669"/>
    <property type="project" value="UniProtKB-ARBA"/>
</dbReference>